<dbReference type="EMBL" id="SLXT01000028">
    <property type="protein sequence ID" value="TCP61464.1"/>
    <property type="molecule type" value="Genomic_DNA"/>
</dbReference>
<name>A0A4R2RFM9_9FIRM</name>
<accession>A0A4R2RFM9</accession>
<dbReference type="AlphaFoldDB" id="A0A4R2RFM9"/>
<dbReference type="Proteomes" id="UP000294813">
    <property type="component" value="Unassembled WGS sequence"/>
</dbReference>
<evidence type="ECO:0000313" key="2">
    <source>
        <dbReference type="Proteomes" id="UP000294813"/>
    </source>
</evidence>
<comment type="caution">
    <text evidence="1">The sequence shown here is derived from an EMBL/GenBank/DDBJ whole genome shotgun (WGS) entry which is preliminary data.</text>
</comment>
<reference evidence="1 2" key="1">
    <citation type="submission" date="2019-03" db="EMBL/GenBank/DDBJ databases">
        <title>Genomic Encyclopedia of Type Strains, Phase IV (KMG-IV): sequencing the most valuable type-strain genomes for metagenomic binning, comparative biology and taxonomic classification.</title>
        <authorList>
            <person name="Goeker M."/>
        </authorList>
    </citation>
    <scope>NUCLEOTIDE SEQUENCE [LARGE SCALE GENOMIC DNA]</scope>
    <source>
        <strain evidence="1 2">DSM 11170</strain>
    </source>
</reference>
<dbReference type="OrthoDB" id="2625437at2"/>
<organism evidence="1 2">
    <name type="scientific">Heliophilum fasciatum</name>
    <dbReference type="NCBI Taxonomy" id="35700"/>
    <lineage>
        <taxon>Bacteria</taxon>
        <taxon>Bacillati</taxon>
        <taxon>Bacillota</taxon>
        <taxon>Clostridia</taxon>
        <taxon>Eubacteriales</taxon>
        <taxon>Heliobacteriaceae</taxon>
        <taxon>Heliophilum</taxon>
    </lineage>
</organism>
<sequence length="70" mass="7981">MKKDKAIRCYLCDKELDKIATALNKKLIGKNIARYYCLSCLANYLDVTEEDLLAKAEEFKSQGCKLFQVG</sequence>
<gene>
    <name evidence="1" type="ORF">EDD73_1282</name>
</gene>
<proteinExistence type="predicted"/>
<protein>
    <submittedName>
        <fullName evidence="1">Uncharacterized protein</fullName>
    </submittedName>
</protein>
<evidence type="ECO:0000313" key="1">
    <source>
        <dbReference type="EMBL" id="TCP61464.1"/>
    </source>
</evidence>
<keyword evidence="2" id="KW-1185">Reference proteome</keyword>